<dbReference type="SUPFAM" id="SSF55729">
    <property type="entry name" value="Acyl-CoA N-acyltransferases (Nat)"/>
    <property type="match status" value="1"/>
</dbReference>
<dbReference type="NCBIfam" id="TIGR01575">
    <property type="entry name" value="rimI"/>
    <property type="match status" value="1"/>
</dbReference>
<keyword evidence="3" id="KW-0808">Transferase</keyword>
<dbReference type="Proteomes" id="UP000516160">
    <property type="component" value="Chromosome"/>
</dbReference>
<evidence type="ECO:0000313" key="3">
    <source>
        <dbReference type="EMBL" id="QNO16633.1"/>
    </source>
</evidence>
<evidence type="ECO:0000313" key="4">
    <source>
        <dbReference type="Proteomes" id="UP000516160"/>
    </source>
</evidence>
<gene>
    <name evidence="3" type="primary">rimI</name>
    <name evidence="3" type="ORF">HYG86_07005</name>
</gene>
<comment type="function">
    <text evidence="1">Acetylates the N-terminal alanine of ribosomal protein bS18.</text>
</comment>
<dbReference type="PANTHER" id="PTHR47542:SF2">
    <property type="entry name" value="ACYL-COA N-ACYLTRANSFERASES (NAT) SUPERFAMILY PROTEIN"/>
    <property type="match status" value="1"/>
</dbReference>
<proteinExistence type="inferred from homology"/>
<dbReference type="InterPro" id="IPR006464">
    <property type="entry name" value="AcTrfase_RimI/Ard1"/>
</dbReference>
<dbReference type="Gene3D" id="3.40.630.30">
    <property type="match status" value="1"/>
</dbReference>
<name>A0A7G9WD71_ALKCA</name>
<organism evidence="3 4">
    <name type="scientific">Alkalicella caledoniensis</name>
    <dbReference type="NCBI Taxonomy" id="2731377"/>
    <lineage>
        <taxon>Bacteria</taxon>
        <taxon>Bacillati</taxon>
        <taxon>Bacillota</taxon>
        <taxon>Clostridia</taxon>
        <taxon>Eubacteriales</taxon>
        <taxon>Proteinivoracaceae</taxon>
        <taxon>Alkalicella</taxon>
    </lineage>
</organism>
<sequence length="144" mass="16671">MGLQHIEGVWEVEKLCFTTPWSKESFEKEVTDNNFAFYLVVLDPQKEDKVVAYVGSWLILDECHITNVAVHPEYKRLGIACGLLKILQDTVKLRGILRITLEVRKSNDPAKDLYKKLGFYEEGIRKGYYSDNNEDAIIMWLNLS</sequence>
<keyword evidence="3" id="KW-0687">Ribonucleoprotein</keyword>
<feature type="domain" description="N-acetyltransferase" evidence="2">
    <location>
        <begin position="1"/>
        <end position="144"/>
    </location>
</feature>
<dbReference type="Pfam" id="PF00583">
    <property type="entry name" value="Acetyltransf_1"/>
    <property type="match status" value="1"/>
</dbReference>
<accession>A0A7G9WD71</accession>
<dbReference type="GO" id="GO:0005840">
    <property type="term" value="C:ribosome"/>
    <property type="evidence" value="ECO:0007669"/>
    <property type="project" value="UniProtKB-KW"/>
</dbReference>
<protein>
    <recommendedName>
        <fullName evidence="1">[Ribosomal protein bS18]-alanine N-acetyltransferase</fullName>
        <ecNumber evidence="1">2.3.1.266</ecNumber>
    </recommendedName>
</protein>
<evidence type="ECO:0000259" key="2">
    <source>
        <dbReference type="PROSITE" id="PS51186"/>
    </source>
</evidence>
<keyword evidence="4" id="KW-1185">Reference proteome</keyword>
<dbReference type="GO" id="GO:0005737">
    <property type="term" value="C:cytoplasm"/>
    <property type="evidence" value="ECO:0007669"/>
    <property type="project" value="UniProtKB-SubCell"/>
</dbReference>
<comment type="subcellular location">
    <subcellularLocation>
        <location evidence="1">Cytoplasm</location>
    </subcellularLocation>
</comment>
<dbReference type="EMBL" id="CP058559">
    <property type="protein sequence ID" value="QNO16633.1"/>
    <property type="molecule type" value="Genomic_DNA"/>
</dbReference>
<keyword evidence="3" id="KW-0689">Ribosomal protein</keyword>
<dbReference type="KEGG" id="acae:HYG86_07005"/>
<dbReference type="AlphaFoldDB" id="A0A7G9WD71"/>
<reference evidence="3 4" key="1">
    <citation type="submission" date="2020-07" db="EMBL/GenBank/DDBJ databases">
        <title>Alkalicella. sp. LB2 genome.</title>
        <authorList>
            <person name="Postec A."/>
            <person name="Quemeneur M."/>
        </authorList>
    </citation>
    <scope>NUCLEOTIDE SEQUENCE [LARGE SCALE GENOMIC DNA]</scope>
    <source>
        <strain evidence="3 4">LB2</strain>
    </source>
</reference>
<keyword evidence="1" id="KW-0963">Cytoplasm</keyword>
<comment type="catalytic activity">
    <reaction evidence="1">
        <text>N-terminal L-alanyl-[ribosomal protein bS18] + acetyl-CoA = N-terminal N(alpha)-acetyl-L-alanyl-[ribosomal protein bS18] + CoA + H(+)</text>
        <dbReference type="Rhea" id="RHEA:43756"/>
        <dbReference type="Rhea" id="RHEA-COMP:10676"/>
        <dbReference type="Rhea" id="RHEA-COMP:10677"/>
        <dbReference type="ChEBI" id="CHEBI:15378"/>
        <dbReference type="ChEBI" id="CHEBI:57287"/>
        <dbReference type="ChEBI" id="CHEBI:57288"/>
        <dbReference type="ChEBI" id="CHEBI:64718"/>
        <dbReference type="ChEBI" id="CHEBI:83683"/>
        <dbReference type="EC" id="2.3.1.266"/>
    </reaction>
</comment>
<dbReference type="PROSITE" id="PS51186">
    <property type="entry name" value="GNAT"/>
    <property type="match status" value="1"/>
</dbReference>
<dbReference type="CDD" id="cd04301">
    <property type="entry name" value="NAT_SF"/>
    <property type="match status" value="1"/>
</dbReference>
<dbReference type="EC" id="2.3.1.266" evidence="1"/>
<evidence type="ECO:0000256" key="1">
    <source>
        <dbReference type="RuleBase" id="RU363094"/>
    </source>
</evidence>
<dbReference type="InterPro" id="IPR000182">
    <property type="entry name" value="GNAT_dom"/>
</dbReference>
<dbReference type="InterPro" id="IPR016181">
    <property type="entry name" value="Acyl_CoA_acyltransferase"/>
</dbReference>
<dbReference type="PANTHER" id="PTHR47542">
    <property type="entry name" value="ACYL-COA N-ACYLTRANSFERASES (NAT) SUPERFAMILY PROTEIN"/>
    <property type="match status" value="1"/>
</dbReference>
<dbReference type="GO" id="GO:0008999">
    <property type="term" value="F:protein-N-terminal-alanine acetyltransferase activity"/>
    <property type="evidence" value="ECO:0007669"/>
    <property type="project" value="UniProtKB-EC"/>
</dbReference>
<comment type="similarity">
    <text evidence="1">Belongs to the acetyltransferase family. RimI subfamily.</text>
</comment>